<protein>
    <submittedName>
        <fullName evidence="1">Uncharacterized protein</fullName>
    </submittedName>
</protein>
<evidence type="ECO:0000313" key="2">
    <source>
        <dbReference type="Proteomes" id="UP000198287"/>
    </source>
</evidence>
<name>A0A226D6A6_FOLCA</name>
<dbReference type="AlphaFoldDB" id="A0A226D6A6"/>
<reference evidence="1 2" key="1">
    <citation type="submission" date="2015-12" db="EMBL/GenBank/DDBJ databases">
        <title>The genome of Folsomia candida.</title>
        <authorList>
            <person name="Faddeeva A."/>
            <person name="Derks M.F."/>
            <person name="Anvar Y."/>
            <person name="Smit S."/>
            <person name="Van Straalen N."/>
            <person name="Roelofs D."/>
        </authorList>
    </citation>
    <scope>NUCLEOTIDE SEQUENCE [LARGE SCALE GENOMIC DNA]</scope>
    <source>
        <strain evidence="1 2">VU population</strain>
        <tissue evidence="1">Whole body</tissue>
    </source>
</reference>
<evidence type="ECO:0000313" key="1">
    <source>
        <dbReference type="EMBL" id="OXA40630.1"/>
    </source>
</evidence>
<dbReference type="EMBL" id="LNIX01000032">
    <property type="protein sequence ID" value="OXA40630.1"/>
    <property type="molecule type" value="Genomic_DNA"/>
</dbReference>
<accession>A0A226D6A6</accession>
<sequence length="352" mass="40528">MQKKFNLFSALVTSTTLYGAHLWGLRYLGEIEKTQYQLHRRLLSLPHGTPSYAMRLELNRHPLSIRVAGQTLRYLCKVLRHDEHRYTSQCLATLQILVAKEPDDGMNWLNQIKLWLGPFTDNYDWSQNHLADLTSFIHHTTKAMTQATLEADVTRTSLSQRFSYYSRLLADPPIQAPYTNLSIPLPALRIIAQCRLGQGRYSTPLGMIKIKYDEMETKSYFAIFHILSLVCFFGLLPPTRGRPTGVQPVTQAWSAAEIVDTAKDVMEGIGTFLHQIRTLWSDKANTTLRLPKYGDDHPWMEYLQMDVVDAFLSNKTFTLTEQKLKDDASYQTYTLVLHSIQSLAMIRLKFDY</sequence>
<organism evidence="1 2">
    <name type="scientific">Folsomia candida</name>
    <name type="common">Springtail</name>
    <dbReference type="NCBI Taxonomy" id="158441"/>
    <lineage>
        <taxon>Eukaryota</taxon>
        <taxon>Metazoa</taxon>
        <taxon>Ecdysozoa</taxon>
        <taxon>Arthropoda</taxon>
        <taxon>Hexapoda</taxon>
        <taxon>Collembola</taxon>
        <taxon>Entomobryomorpha</taxon>
        <taxon>Isotomoidea</taxon>
        <taxon>Isotomidae</taxon>
        <taxon>Proisotominae</taxon>
        <taxon>Folsomia</taxon>
    </lineage>
</organism>
<proteinExistence type="predicted"/>
<dbReference type="Proteomes" id="UP000198287">
    <property type="component" value="Unassembled WGS sequence"/>
</dbReference>
<keyword evidence="2" id="KW-1185">Reference proteome</keyword>
<gene>
    <name evidence="1" type="ORF">Fcan01_24581</name>
</gene>
<comment type="caution">
    <text evidence="1">The sequence shown here is derived from an EMBL/GenBank/DDBJ whole genome shotgun (WGS) entry which is preliminary data.</text>
</comment>